<dbReference type="Gene3D" id="1.10.287.1490">
    <property type="match status" value="2"/>
</dbReference>
<feature type="compositionally biased region" description="Polar residues" evidence="2">
    <location>
        <begin position="385"/>
        <end position="398"/>
    </location>
</feature>
<sequence length="1981" mass="221011">MQVGAAADGIIIPRRAMGDASASAISSSSSSSPSRGKHDGGEIGAPSLSASAITPDEVDRRSRRVLGQRVGAQSVSAAMSGKVATTTIHAESSFIAMVVTPPPSAGIGVVAARRGMSSFGDVDAASRLAFQTPPNQKAYASSSTSISSSSTASRTENTPFLSSHDFDCGDRNDDGKSYSGSLLRPHSSSPLTPKTSAYMQQTSPFRSSMKILDERLDSMAKFLRRLDGRIEFFRERYHCHDHNDEEDEREEAFGDERMANDTDDEYREEMAVSSRSSLMVNDDKKTKERAEHCDIQSHKDDKENIAIVSPPSAIASHRSSRDAASESSGSETATSRRRRRPLWQRRECEADIADDFMSDCQVREWHWNQQPCQRQQQQQKQHNQSLISKNGTSDSSATISLMDIRRALWKEGGEAATTPHEDDSLYDSPPPRKTRIHEPISAPSYTGELSENGHQCASDATITTTAFTVSKAPLTYPTKHISRPMHISHLPSKEFPHFPPSAANSTTLVSRRLSENCIKERLDLCSSNDIAVDLDKEIFMCRDENAVTNECVAEKRQIVFEPQEQSHQCSSFGRDAVTTEKQSSRFSVMDFFKWTKDPNQPATVATTNATIVEGESDPQILPLSNTNIAYHDEIDNRSQIYCQYSHNVTPSQAIESVQHLVDTQNERDQLLNLVSGMRQQVIDLTNDREALIIERDDAEMHLKRCKMDVSTLEWQMQAALRMVQEVQEATTVKDDELEKFRQLLQCRDAACAELQSVLSLNQEEWNTKLATAHNQHMEDLERITYDLNKIHSYEITRVVPELEASNREEIDRLRLALEEMRSELLSSAAADIARVQSFAMKEHLDEIERLHSENETSSAKLTTIFSENNDLVSSLVTEIREKSSLLLASQAKNECLSLQIMEIQKVDADMGQQLEASQAECDKMRLEIHKWSTSCEEIAAQNAALDEQLQLAKAESNGLKMTAQDLESNNANYASDLENLRSSLKVAAELNGALQAKNDGLEAEVQALVTSNKENIQQMTMLEDGVAAKKKIIDDMSTEILEMVGELEATQDAYTELMGRTSNLQKNVDDIAELLTEKELAFEAAAATITALKEDSLSAKSRLSAVVGDLHNEKSALNERVTTLEGDLVAAQLAAKEHEEHLQSAKNDIIRLGQRITDLNEINAELQTSLLDVTCIKEEQAVALLNSDQTLQRTVDERNNLCCQLSKLQAMYDAIQFNLKKAEQEHNDEISQLKATMLRKDQKIIALTETFGSLNCQISSLCNEVGTFKSERDDLVGTLESSAQELSSLKEEAPKFFADVSKLETSIKSLRTERDTAIEKMNEVLSCNAVTEKALSFLKCEKDELTSNLEQMKVDAFRLVAEKEEAVASLNCLQERNKGLEKSLAQPTKFLQKGKGEDFAALQITSLKEILFGLQNSISAKDTQIASMSSRLQEFEQQLDPTNGDFQDMLAKASHFQLLAGKLAISVLKLKMKRKQSEDQVMTQNEKIAMLERCLGGVKADRQALAATHFHQHKKLTASVADLRKKMLDELLRKKIDHLQSENHSLKIINAGLLMEDAAAKLQLERTEYPLVEVERVKLSAENRFETLVQDSSHLSIEVDSKHDSITILEAGRESFVDSLGYYQDETARLSNEVTALKNQAASNKDQILRLESQFIAKVSETEASKKTIDSQGSTIIELRRQILSLDKQKSDMEGVITSFKSTMDRVIGERDCLALLLDKSTTELKQLREERDALAAKVAGISIVKNPPDHGIDPLDISENDLRAGSHANRFKTIPRTEMAAMLDLSNKSACCERMCKAHEIITQMKCEKNLLKKEVEHLRVGLEQAREELTTAKKDCRNISRVASKARTLLEKTENEKNQLVVDLDNAQKAMALIQMKSFQSFAAHDEQSKDGINTLEMGLSEKIEPNELVATHPAETSASIDSNAAQACSFSKNEIPPRVTSYERFTIEKGQSMFDLLKDVKKSGRKERMAYRKVDINR</sequence>
<comment type="caution">
    <text evidence="3">The sequence shown here is derived from an EMBL/GenBank/DDBJ whole genome shotgun (WGS) entry which is preliminary data.</text>
</comment>
<feature type="region of interest" description="Disordered" evidence="2">
    <location>
        <begin position="21"/>
        <end position="59"/>
    </location>
</feature>
<evidence type="ECO:0000313" key="4">
    <source>
        <dbReference type="Proteomes" id="UP001530315"/>
    </source>
</evidence>
<dbReference type="Proteomes" id="UP001530315">
    <property type="component" value="Unassembled WGS sequence"/>
</dbReference>
<feature type="compositionally biased region" description="Basic and acidic residues" evidence="2">
    <location>
        <begin position="281"/>
        <end position="304"/>
    </location>
</feature>
<feature type="coiled-coil region" evidence="1">
    <location>
        <begin position="1128"/>
        <end position="1162"/>
    </location>
</feature>
<gene>
    <name evidence="3" type="ORF">ACHAW5_010958</name>
</gene>
<feature type="compositionally biased region" description="Low complexity" evidence="2">
    <location>
        <begin position="21"/>
        <end position="34"/>
    </location>
</feature>
<dbReference type="PANTHER" id="PTHR47357">
    <property type="entry name" value="COP1-INTERACTIVE PROTEIN 1"/>
    <property type="match status" value="1"/>
</dbReference>
<accession>A0ABD3P122</accession>
<feature type="compositionally biased region" description="Low complexity" evidence="2">
    <location>
        <begin position="371"/>
        <end position="384"/>
    </location>
</feature>
<dbReference type="EMBL" id="JALLAZ020001054">
    <property type="protein sequence ID" value="KAL3781677.1"/>
    <property type="molecule type" value="Genomic_DNA"/>
</dbReference>
<feature type="compositionally biased region" description="Polar residues" evidence="2">
    <location>
        <begin position="186"/>
        <end position="196"/>
    </location>
</feature>
<feature type="coiled-coil region" evidence="1">
    <location>
        <begin position="1810"/>
        <end position="1872"/>
    </location>
</feature>
<feature type="compositionally biased region" description="Basic and acidic residues" evidence="2">
    <location>
        <begin position="164"/>
        <end position="176"/>
    </location>
</feature>
<feature type="compositionally biased region" description="Low complexity" evidence="2">
    <location>
        <begin position="140"/>
        <end position="153"/>
    </location>
</feature>
<name>A0ABD3P122_9STRA</name>
<feature type="coiled-coil region" evidence="1">
    <location>
        <begin position="1205"/>
        <end position="1239"/>
    </location>
</feature>
<feature type="region of interest" description="Disordered" evidence="2">
    <location>
        <begin position="371"/>
        <end position="398"/>
    </location>
</feature>
<keyword evidence="4" id="KW-1185">Reference proteome</keyword>
<keyword evidence="1" id="KW-0175">Coiled coil</keyword>
<feature type="coiled-coil region" evidence="1">
    <location>
        <begin position="1272"/>
        <end position="1383"/>
    </location>
</feature>
<feature type="region of interest" description="Disordered" evidence="2">
    <location>
        <begin position="271"/>
        <end position="341"/>
    </location>
</feature>
<dbReference type="PANTHER" id="PTHR47357:SF1">
    <property type="entry name" value="SPINDLE POLE BODY COMPONENT 110"/>
    <property type="match status" value="1"/>
</dbReference>
<feature type="region of interest" description="Disordered" evidence="2">
    <location>
        <begin position="414"/>
        <end position="438"/>
    </location>
</feature>
<feature type="coiled-coil region" evidence="1">
    <location>
        <begin position="935"/>
        <end position="1004"/>
    </location>
</feature>
<reference evidence="3 4" key="1">
    <citation type="submission" date="2024-10" db="EMBL/GenBank/DDBJ databases">
        <title>Updated reference genomes for cyclostephanoid diatoms.</title>
        <authorList>
            <person name="Roberts W.R."/>
            <person name="Alverson A.J."/>
        </authorList>
    </citation>
    <scope>NUCLEOTIDE SEQUENCE [LARGE SCALE GENOMIC DNA]</scope>
    <source>
        <strain evidence="3 4">AJA276-08</strain>
    </source>
</reference>
<proteinExistence type="predicted"/>
<evidence type="ECO:0000256" key="1">
    <source>
        <dbReference type="SAM" id="Coils"/>
    </source>
</evidence>
<feature type="coiled-coil region" evidence="1">
    <location>
        <begin position="1711"/>
        <end position="1738"/>
    </location>
</feature>
<feature type="region of interest" description="Disordered" evidence="2">
    <location>
        <begin position="134"/>
        <end position="196"/>
    </location>
</feature>
<evidence type="ECO:0000313" key="3">
    <source>
        <dbReference type="EMBL" id="KAL3781677.1"/>
    </source>
</evidence>
<feature type="coiled-coil region" evidence="1">
    <location>
        <begin position="803"/>
        <end position="860"/>
    </location>
</feature>
<feature type="compositionally biased region" description="Basic and acidic residues" evidence="2">
    <location>
        <begin position="414"/>
        <end position="423"/>
    </location>
</feature>
<protein>
    <submittedName>
        <fullName evidence="3">Uncharacterized protein</fullName>
    </submittedName>
</protein>
<evidence type="ECO:0000256" key="2">
    <source>
        <dbReference type="SAM" id="MobiDB-lite"/>
    </source>
</evidence>
<organism evidence="3 4">
    <name type="scientific">Stephanodiscus triporus</name>
    <dbReference type="NCBI Taxonomy" id="2934178"/>
    <lineage>
        <taxon>Eukaryota</taxon>
        <taxon>Sar</taxon>
        <taxon>Stramenopiles</taxon>
        <taxon>Ochrophyta</taxon>
        <taxon>Bacillariophyta</taxon>
        <taxon>Coscinodiscophyceae</taxon>
        <taxon>Thalassiosirophycidae</taxon>
        <taxon>Stephanodiscales</taxon>
        <taxon>Stephanodiscaceae</taxon>
        <taxon>Stephanodiscus</taxon>
    </lineage>
</organism>